<protein>
    <submittedName>
        <fullName evidence="1">Uncharacterized protein</fullName>
    </submittedName>
</protein>
<name>A0A6L5GDE2_9ACTN</name>
<keyword evidence="2" id="KW-1185">Reference proteome</keyword>
<comment type="caution">
    <text evidence="1">The sequence shown here is derived from an EMBL/GenBank/DDBJ whole genome shotgun (WGS) entry which is preliminary data.</text>
</comment>
<dbReference type="EMBL" id="WIAO01000025">
    <property type="protein sequence ID" value="MQM27571.1"/>
    <property type="molecule type" value="Genomic_DNA"/>
</dbReference>
<organism evidence="1 2">
    <name type="scientific">Glycomyces albidus</name>
    <dbReference type="NCBI Taxonomy" id="2656774"/>
    <lineage>
        <taxon>Bacteria</taxon>
        <taxon>Bacillati</taxon>
        <taxon>Actinomycetota</taxon>
        <taxon>Actinomycetes</taxon>
        <taxon>Glycomycetales</taxon>
        <taxon>Glycomycetaceae</taxon>
        <taxon>Glycomyces</taxon>
    </lineage>
</organism>
<reference evidence="1 2" key="1">
    <citation type="submission" date="2019-10" db="EMBL/GenBank/DDBJ databases">
        <title>Glycomyces albidus sp. nov., a novel actinomycete isolated from rhizosphere soil of wheat (Triticum aestivum L.).</title>
        <authorList>
            <person name="Qian L."/>
        </authorList>
    </citation>
    <scope>NUCLEOTIDE SEQUENCE [LARGE SCALE GENOMIC DNA]</scope>
    <source>
        <strain evidence="1 2">NEAU-7082</strain>
    </source>
</reference>
<evidence type="ECO:0000313" key="1">
    <source>
        <dbReference type="EMBL" id="MQM27571.1"/>
    </source>
</evidence>
<proteinExistence type="predicted"/>
<accession>A0A6L5GDE2</accession>
<dbReference type="RefSeq" id="WP_153026699.1">
    <property type="nucleotide sequence ID" value="NZ_WIAO01000025.1"/>
</dbReference>
<evidence type="ECO:0000313" key="2">
    <source>
        <dbReference type="Proteomes" id="UP000477750"/>
    </source>
</evidence>
<dbReference type="AlphaFoldDB" id="A0A6L5GDE2"/>
<sequence>MADPTVAESEPDPEKDGWLGDFRRGPAVFALYRVGVGEGWHPLGPPEYRIECNDGAGAREICRFVDEPDAVPEWRGAWRGDEWCEWILSRARGLIAEPDNT</sequence>
<dbReference type="Proteomes" id="UP000477750">
    <property type="component" value="Unassembled WGS sequence"/>
</dbReference>
<gene>
    <name evidence="1" type="ORF">GFD30_18650</name>
</gene>